<evidence type="ECO:0000259" key="2">
    <source>
        <dbReference type="PROSITE" id="PS51762"/>
    </source>
</evidence>
<reference evidence="3 4" key="1">
    <citation type="journal article" date="2014" name="Genome Announc.">
        <title>Genome sequence of the basidiomycetous fungus Pseudozyma aphidis DSM70725, an efficient producer of biosurfactant mannosylerythritol lipids.</title>
        <authorList>
            <person name="Lorenz S."/>
            <person name="Guenther M."/>
            <person name="Grumaz C."/>
            <person name="Rupp S."/>
            <person name="Zibek S."/>
            <person name="Sohn K."/>
        </authorList>
    </citation>
    <scope>NUCLEOTIDE SEQUENCE [LARGE SCALE GENOMIC DNA]</scope>
    <source>
        <strain evidence="4">ATCC 32657 / CBS 517.83 / DSM 70725 / JCM 10318 / NBRC 10182 / NRRL Y-7954 / St-0401</strain>
    </source>
</reference>
<dbReference type="AlphaFoldDB" id="W3VQN8"/>
<dbReference type="InterPro" id="IPR013320">
    <property type="entry name" value="ConA-like_dom_sf"/>
</dbReference>
<evidence type="ECO:0000313" key="3">
    <source>
        <dbReference type="EMBL" id="ETS63117.1"/>
    </source>
</evidence>
<organism evidence="3 4">
    <name type="scientific">Moesziomyces aphidis</name>
    <name type="common">Pseudozyma aphidis</name>
    <dbReference type="NCBI Taxonomy" id="84754"/>
    <lineage>
        <taxon>Eukaryota</taxon>
        <taxon>Fungi</taxon>
        <taxon>Dikarya</taxon>
        <taxon>Basidiomycota</taxon>
        <taxon>Ustilaginomycotina</taxon>
        <taxon>Ustilaginomycetes</taxon>
        <taxon>Ustilaginales</taxon>
        <taxon>Ustilaginaceae</taxon>
        <taxon>Moesziomyces</taxon>
    </lineage>
</organism>
<dbReference type="InterPro" id="IPR000757">
    <property type="entry name" value="Beta-glucanase-like"/>
</dbReference>
<dbReference type="OrthoDB" id="192832at2759"/>
<dbReference type="PANTHER" id="PTHR10963">
    <property type="entry name" value="GLYCOSYL HYDROLASE-RELATED"/>
    <property type="match status" value="1"/>
</dbReference>
<dbReference type="GO" id="GO:0004553">
    <property type="term" value="F:hydrolase activity, hydrolyzing O-glycosyl compounds"/>
    <property type="evidence" value="ECO:0007669"/>
    <property type="project" value="InterPro"/>
</dbReference>
<keyword evidence="4" id="KW-1185">Reference proteome</keyword>
<name>W3VQN8_MOEAP</name>
<comment type="caution">
    <text evidence="3">The sequence shown here is derived from an EMBL/GenBank/DDBJ whole genome shotgun (WGS) entry which is preliminary data.</text>
</comment>
<dbReference type="SUPFAM" id="SSF49899">
    <property type="entry name" value="Concanavalin A-like lectins/glucanases"/>
    <property type="match status" value="1"/>
</dbReference>
<evidence type="ECO:0000256" key="1">
    <source>
        <dbReference type="SAM" id="MobiDB-lite"/>
    </source>
</evidence>
<dbReference type="HOGENOM" id="CLU_436221_0_0_1"/>
<dbReference type="EMBL" id="AWNI01000009">
    <property type="protein sequence ID" value="ETS63117.1"/>
    <property type="molecule type" value="Genomic_DNA"/>
</dbReference>
<protein>
    <recommendedName>
        <fullName evidence="2">GH16 domain-containing protein</fullName>
    </recommendedName>
</protein>
<feature type="domain" description="GH16" evidence="2">
    <location>
        <begin position="254"/>
        <end position="494"/>
    </location>
</feature>
<evidence type="ECO:0000313" key="4">
    <source>
        <dbReference type="Proteomes" id="UP000019462"/>
    </source>
</evidence>
<dbReference type="PROSITE" id="PS51762">
    <property type="entry name" value="GH16_2"/>
    <property type="match status" value="1"/>
</dbReference>
<proteinExistence type="predicted"/>
<dbReference type="PANTHER" id="PTHR10963:SF24">
    <property type="entry name" value="GLYCOSIDASE C21B10.07-RELATED"/>
    <property type="match status" value="1"/>
</dbReference>
<feature type="region of interest" description="Disordered" evidence="1">
    <location>
        <begin position="1"/>
        <end position="20"/>
    </location>
</feature>
<dbReference type="GO" id="GO:0009251">
    <property type="term" value="P:glucan catabolic process"/>
    <property type="evidence" value="ECO:0007669"/>
    <property type="project" value="TreeGrafter"/>
</dbReference>
<dbReference type="Pfam" id="PF26113">
    <property type="entry name" value="GH16_XgeA"/>
    <property type="match status" value="1"/>
</dbReference>
<gene>
    <name evidence="3" type="ORF">PaG_02894</name>
</gene>
<dbReference type="InterPro" id="IPR050546">
    <property type="entry name" value="Glycosyl_Hydrlase_16"/>
</dbReference>
<dbReference type="Gene3D" id="2.60.120.200">
    <property type="match status" value="1"/>
</dbReference>
<sequence length="627" mass="67815">MFHNGIKRSKEEQSSNSNSNPCKRILNSAISAQNLNFDCASEGDAAHHPGSTIFEATRGTGQVETDVDAPVLHRIPRPDMAGRHVYSGQSNAGNECNLGQSRGKGMAAAAARCKREADPGIALHLGWPVMGKRAGQGFVSEIRRCAPSGSTFRRGEWRMQPLIIAPTAYRKPRVHSLVSSRSPLPRPLARTQHPYRLVPIPPWLYRLHHHCASFPTTAPSSHAAEFAALLSSTTTGADFFRRMVRGIGLVLVLLCWTTAAVARNYTLRDEITGRKFLDAFYFWAYNDPTNGTVEYVDELTAVANRLAYVDPNGRFVMRADNTTLIPSGKGRPSVRIHSKRKVADGIIVGKFSHMPQGCATWPAFWTCTTEQWPRGGEIDIVEGANDQGPRNLASLHTLYGCHIPGGSRSDQTGFTGQADCSYQPGCSASFNADRSYGPGFNANGGGYFAVRRETRPGDPGIGVYFWPITTAISSLPAAVAAAADGTSAPKYVVTNSNATGNDRSELSKWGTPAAFFANTPNATASQTALATGQGSVCQMENYFDEHEIIINLSLCGDWAGETFGYSGCAARYGNVSCETFVRNNPAAFSDARWEIDYLRIYDNAASSMHLNSVGCILAAVLSIALLL</sequence>
<accession>W3VQN8</accession>
<dbReference type="Proteomes" id="UP000019462">
    <property type="component" value="Unassembled WGS sequence"/>
</dbReference>